<evidence type="ECO:0000256" key="12">
    <source>
        <dbReference type="SAM" id="MobiDB-lite"/>
    </source>
</evidence>
<dbReference type="Proteomes" id="UP001501079">
    <property type="component" value="Unassembled WGS sequence"/>
</dbReference>
<feature type="transmembrane region" description="Helical" evidence="11">
    <location>
        <begin position="12"/>
        <end position="33"/>
    </location>
</feature>
<evidence type="ECO:0000313" key="13">
    <source>
        <dbReference type="EMBL" id="GAA4168625.1"/>
    </source>
</evidence>
<comment type="caution">
    <text evidence="13">The sequence shown here is derived from an EMBL/GenBank/DDBJ whole genome shotgun (WGS) entry which is preliminary data.</text>
</comment>
<keyword evidence="3 11" id="KW-0633">Potassium transport</keyword>
<evidence type="ECO:0000256" key="1">
    <source>
        <dbReference type="ARBA" id="ARBA00022448"/>
    </source>
</evidence>
<evidence type="ECO:0000256" key="6">
    <source>
        <dbReference type="ARBA" id="ARBA00022840"/>
    </source>
</evidence>
<proteinExistence type="inferred from homology"/>
<comment type="similarity">
    <text evidence="11">Belongs to the KdpC family.</text>
</comment>
<dbReference type="Pfam" id="PF02669">
    <property type="entry name" value="KdpC"/>
    <property type="match status" value="1"/>
</dbReference>
<keyword evidence="2 11" id="KW-1003">Cell membrane</keyword>
<comment type="subunit">
    <text evidence="11">The system is composed of three essential subunits: KdpA, KdpB and KdpC.</text>
</comment>
<name>A0ABP7ZRC9_9MICO</name>
<dbReference type="EMBL" id="BAABBW010000001">
    <property type="protein sequence ID" value="GAA4168625.1"/>
    <property type="molecule type" value="Genomic_DNA"/>
</dbReference>
<organism evidence="13 14">
    <name type="scientific">Gryllotalpicola koreensis</name>
    <dbReference type="NCBI Taxonomy" id="993086"/>
    <lineage>
        <taxon>Bacteria</taxon>
        <taxon>Bacillati</taxon>
        <taxon>Actinomycetota</taxon>
        <taxon>Actinomycetes</taxon>
        <taxon>Micrococcales</taxon>
        <taxon>Microbacteriaceae</taxon>
        <taxon>Gryllotalpicola</taxon>
    </lineage>
</organism>
<evidence type="ECO:0000256" key="7">
    <source>
        <dbReference type="ARBA" id="ARBA00022958"/>
    </source>
</evidence>
<dbReference type="HAMAP" id="MF_00276">
    <property type="entry name" value="KdpC"/>
    <property type="match status" value="1"/>
</dbReference>
<feature type="region of interest" description="Disordered" evidence="12">
    <location>
        <begin position="86"/>
        <end position="105"/>
    </location>
</feature>
<keyword evidence="9 11" id="KW-0406">Ion transport</keyword>
<dbReference type="PIRSF" id="PIRSF001296">
    <property type="entry name" value="K_ATPase_KdpC"/>
    <property type="match status" value="1"/>
</dbReference>
<keyword evidence="14" id="KW-1185">Reference proteome</keyword>
<keyword evidence="4 11" id="KW-0812">Transmembrane</keyword>
<keyword evidence="7 11" id="KW-0630">Potassium</keyword>
<reference evidence="14" key="1">
    <citation type="journal article" date="2019" name="Int. J. Syst. Evol. Microbiol.">
        <title>The Global Catalogue of Microorganisms (GCM) 10K type strain sequencing project: providing services to taxonomists for standard genome sequencing and annotation.</title>
        <authorList>
            <consortium name="The Broad Institute Genomics Platform"/>
            <consortium name="The Broad Institute Genome Sequencing Center for Infectious Disease"/>
            <person name="Wu L."/>
            <person name="Ma J."/>
        </authorList>
    </citation>
    <scope>NUCLEOTIDE SEQUENCE [LARGE SCALE GENOMIC DNA]</scope>
    <source>
        <strain evidence="14">JCM 17591</strain>
    </source>
</reference>
<dbReference type="PANTHER" id="PTHR30042:SF2">
    <property type="entry name" value="POTASSIUM-TRANSPORTING ATPASE KDPC SUBUNIT"/>
    <property type="match status" value="1"/>
</dbReference>
<keyword evidence="1 11" id="KW-0813">Transport</keyword>
<dbReference type="PANTHER" id="PTHR30042">
    <property type="entry name" value="POTASSIUM-TRANSPORTING ATPASE C CHAIN"/>
    <property type="match status" value="1"/>
</dbReference>
<evidence type="ECO:0000313" key="14">
    <source>
        <dbReference type="Proteomes" id="UP001501079"/>
    </source>
</evidence>
<evidence type="ECO:0000256" key="4">
    <source>
        <dbReference type="ARBA" id="ARBA00022692"/>
    </source>
</evidence>
<evidence type="ECO:0000256" key="10">
    <source>
        <dbReference type="ARBA" id="ARBA00023136"/>
    </source>
</evidence>
<evidence type="ECO:0000256" key="11">
    <source>
        <dbReference type="HAMAP-Rule" id="MF_00276"/>
    </source>
</evidence>
<evidence type="ECO:0000256" key="9">
    <source>
        <dbReference type="ARBA" id="ARBA00023065"/>
    </source>
</evidence>
<dbReference type="NCBIfam" id="NF001454">
    <property type="entry name" value="PRK00315.1"/>
    <property type="match status" value="1"/>
</dbReference>
<keyword evidence="6 11" id="KW-0067">ATP-binding</keyword>
<evidence type="ECO:0000256" key="3">
    <source>
        <dbReference type="ARBA" id="ARBA00022538"/>
    </source>
</evidence>
<evidence type="ECO:0000256" key="8">
    <source>
        <dbReference type="ARBA" id="ARBA00022989"/>
    </source>
</evidence>
<accession>A0ABP7ZRC9</accession>
<dbReference type="NCBIfam" id="TIGR00681">
    <property type="entry name" value="kdpC"/>
    <property type="match status" value="1"/>
</dbReference>
<keyword evidence="5 11" id="KW-0547">Nucleotide-binding</keyword>
<dbReference type="RefSeq" id="WP_344751587.1">
    <property type="nucleotide sequence ID" value="NZ_BAABBW010000001.1"/>
</dbReference>
<comment type="function">
    <text evidence="11">Part of the high-affinity ATP-driven potassium transport (or Kdp) system, which catalyzes the hydrolysis of ATP coupled with the electrogenic transport of potassium into the cytoplasm. This subunit acts as a catalytic chaperone that increases the ATP-binding affinity of the ATP-hydrolyzing subunit KdpB by the formation of a transient KdpB/KdpC/ATP ternary complex.</text>
</comment>
<gene>
    <name evidence="11" type="primary">kdpC</name>
    <name evidence="13" type="ORF">GCM10022287_03930</name>
</gene>
<sequence>MPSTTRATARQYWVAIRAMIVLTAGLGILYPLVMTGVGQLAFHSQANGSKITDSGKTVGSSLIGQSFTDAKGNPLTQWFQTRPSAATNNAKNGYDANGSSGSNYGPNNPDLVAAIKARKAVIEKTYGVTASQIPADAVTASGSGLDPDVSVAYADLQIKKVAETRGLSEASVRRLVEQNTHGRDLGYLGDPYVNVVQLNLDLSKMDPSGNK</sequence>
<keyword evidence="8 11" id="KW-1133">Transmembrane helix</keyword>
<protein>
    <recommendedName>
        <fullName evidence="11">Potassium-transporting ATPase KdpC subunit</fullName>
    </recommendedName>
    <alternativeName>
        <fullName evidence="11">ATP phosphohydrolase [potassium-transporting] C chain</fullName>
    </alternativeName>
    <alternativeName>
        <fullName evidence="11">Potassium-binding and translocating subunit C</fullName>
    </alternativeName>
    <alternativeName>
        <fullName evidence="11">Potassium-translocating ATPase C chain</fullName>
    </alternativeName>
</protein>
<evidence type="ECO:0000256" key="2">
    <source>
        <dbReference type="ARBA" id="ARBA00022475"/>
    </source>
</evidence>
<dbReference type="InterPro" id="IPR003820">
    <property type="entry name" value="KdpC"/>
</dbReference>
<evidence type="ECO:0000256" key="5">
    <source>
        <dbReference type="ARBA" id="ARBA00022741"/>
    </source>
</evidence>
<keyword evidence="10 11" id="KW-0472">Membrane</keyword>
<comment type="subcellular location">
    <subcellularLocation>
        <location evidence="11">Cell membrane</location>
        <topology evidence="11">Single-pass membrane protein</topology>
    </subcellularLocation>
</comment>